<dbReference type="STRING" id="1123265.GCA_000686625_04011"/>
<name>A0A4V6KNZ5_9SPHI</name>
<dbReference type="Proteomes" id="UP000308196">
    <property type="component" value="Chromosome"/>
</dbReference>
<evidence type="ECO:0000313" key="1">
    <source>
        <dbReference type="EMBL" id="VTR32958.1"/>
    </source>
</evidence>
<evidence type="ECO:0000313" key="2">
    <source>
        <dbReference type="Proteomes" id="UP000308196"/>
    </source>
</evidence>
<dbReference type="EMBL" id="LR590484">
    <property type="protein sequence ID" value="VTR32958.1"/>
    <property type="molecule type" value="Genomic_DNA"/>
</dbReference>
<dbReference type="KEGG" id="stha:NCTC11429_01094"/>
<dbReference type="AlphaFoldDB" id="A0A4V6KNZ5"/>
<protein>
    <submittedName>
        <fullName evidence="1">Uncharacterized protein</fullName>
    </submittedName>
</protein>
<proteinExistence type="predicted"/>
<organism evidence="1 2">
    <name type="scientific">Sphingobacterium thalpophilum</name>
    <dbReference type="NCBI Taxonomy" id="259"/>
    <lineage>
        <taxon>Bacteria</taxon>
        <taxon>Pseudomonadati</taxon>
        <taxon>Bacteroidota</taxon>
        <taxon>Sphingobacteriia</taxon>
        <taxon>Sphingobacteriales</taxon>
        <taxon>Sphingobacteriaceae</taxon>
        <taxon>Sphingobacterium</taxon>
    </lineage>
</organism>
<reference evidence="1 2" key="1">
    <citation type="submission" date="2019-05" db="EMBL/GenBank/DDBJ databases">
        <authorList>
            <consortium name="Pathogen Informatics"/>
        </authorList>
    </citation>
    <scope>NUCLEOTIDE SEQUENCE [LARGE SCALE GENOMIC DNA]</scope>
    <source>
        <strain evidence="1 2">NCTC11429</strain>
    </source>
</reference>
<sequence>MKPDVCRNRYFKTKVKIIYTIIKFLDKLFYNCMINRKEGTNNFGSFVKVNIIIMGASTTYTESQVQPETVKAIFKALKEPFESKEIRIPKHIEKSVEESMGQFNVGKLNFRIIAL</sequence>
<accession>A0A4V6KNZ5</accession>
<gene>
    <name evidence="1" type="ORF">NCTC11429_01094</name>
</gene>